<gene>
    <name evidence="2" type="ORF">Goshw_028517</name>
</gene>
<keyword evidence="3" id="KW-1185">Reference proteome</keyword>
<feature type="region of interest" description="Disordered" evidence="1">
    <location>
        <begin position="119"/>
        <end position="147"/>
    </location>
</feature>
<evidence type="ECO:0000256" key="1">
    <source>
        <dbReference type="SAM" id="MobiDB-lite"/>
    </source>
</evidence>
<feature type="compositionally biased region" description="Basic and acidic residues" evidence="1">
    <location>
        <begin position="125"/>
        <end position="142"/>
    </location>
</feature>
<evidence type="ECO:0000313" key="2">
    <source>
        <dbReference type="EMBL" id="MBA0881799.1"/>
    </source>
</evidence>
<proteinExistence type="predicted"/>
<name>A0A7J9NIC7_GOSSC</name>
<evidence type="ECO:0000313" key="3">
    <source>
        <dbReference type="Proteomes" id="UP000593576"/>
    </source>
</evidence>
<dbReference type="AlphaFoldDB" id="A0A7J9NIC7"/>
<dbReference type="Proteomes" id="UP000593576">
    <property type="component" value="Unassembled WGS sequence"/>
</dbReference>
<comment type="caution">
    <text evidence="2">The sequence shown here is derived from an EMBL/GenBank/DDBJ whole genome shotgun (WGS) entry which is preliminary data.</text>
</comment>
<dbReference type="EMBL" id="JABFAF010279902">
    <property type="protein sequence ID" value="MBA0881799.1"/>
    <property type="molecule type" value="Genomic_DNA"/>
</dbReference>
<feature type="compositionally biased region" description="Basic and acidic residues" evidence="1">
    <location>
        <begin position="232"/>
        <end position="243"/>
    </location>
</feature>
<organism evidence="2 3">
    <name type="scientific">Gossypium schwendimanii</name>
    <name type="common">Cotton</name>
    <dbReference type="NCBI Taxonomy" id="34291"/>
    <lineage>
        <taxon>Eukaryota</taxon>
        <taxon>Viridiplantae</taxon>
        <taxon>Streptophyta</taxon>
        <taxon>Embryophyta</taxon>
        <taxon>Tracheophyta</taxon>
        <taxon>Spermatophyta</taxon>
        <taxon>Magnoliopsida</taxon>
        <taxon>eudicotyledons</taxon>
        <taxon>Gunneridae</taxon>
        <taxon>Pentapetalae</taxon>
        <taxon>rosids</taxon>
        <taxon>malvids</taxon>
        <taxon>Malvales</taxon>
        <taxon>Malvaceae</taxon>
        <taxon>Malvoideae</taxon>
        <taxon>Gossypium</taxon>
    </lineage>
</organism>
<reference evidence="2 3" key="1">
    <citation type="journal article" date="2019" name="Genome Biol. Evol.">
        <title>Insights into the evolution of the New World diploid cottons (Gossypium, subgenus Houzingenia) based on genome sequencing.</title>
        <authorList>
            <person name="Grover C.E."/>
            <person name="Arick M.A. 2nd"/>
            <person name="Thrash A."/>
            <person name="Conover J.L."/>
            <person name="Sanders W.S."/>
            <person name="Peterson D.G."/>
            <person name="Frelichowski J.E."/>
            <person name="Scheffler J.A."/>
            <person name="Scheffler B.E."/>
            <person name="Wendel J.F."/>
        </authorList>
    </citation>
    <scope>NUCLEOTIDE SEQUENCE [LARGE SCALE GENOMIC DNA]</scope>
    <source>
        <strain evidence="2">1</strain>
        <tissue evidence="2">Leaf</tissue>
    </source>
</reference>
<protein>
    <submittedName>
        <fullName evidence="2">Uncharacterized protein</fullName>
    </submittedName>
</protein>
<sequence>MRRTPEVGMVGEESSDRRRIERGENVLGQFKRRKLHRQISTDNKARGRYARMSFVSLATVTVTLRKTTGKEKHDVGEGKCCYRYGGKNQSLWALDAGRPLLGKEISAEPIINANKLVNSSSQEKTAGKEKNITGHNRDKLEPSNKMGQTQINNTDFVIMEASIGELKARSGVKAHYNPAFKGPEGVKVPMTDGVLDPRKYFAVIFKENLHSNYQGISFKRSMETLGAGTLGPKDRKNSGKDNIGRGGRKPSNNGVGRVALNSLGTFGFH</sequence>
<accession>A0A7J9NIC7</accession>
<feature type="region of interest" description="Disordered" evidence="1">
    <location>
        <begin position="226"/>
        <end position="256"/>
    </location>
</feature>
<dbReference type="OrthoDB" id="10347576at2759"/>